<dbReference type="EMBL" id="CP018191">
    <property type="protein sequence ID" value="APH55111.1"/>
    <property type="molecule type" value="Genomic_DNA"/>
</dbReference>
<dbReference type="Pfam" id="PF00239">
    <property type="entry name" value="Resolvase"/>
    <property type="match status" value="1"/>
</dbReference>
<dbReference type="Proteomes" id="UP000182373">
    <property type="component" value="Chromosome"/>
</dbReference>
<dbReference type="GO" id="GO:0000150">
    <property type="term" value="F:DNA strand exchange activity"/>
    <property type="evidence" value="ECO:0007669"/>
    <property type="project" value="InterPro"/>
</dbReference>
<dbReference type="PROSITE" id="PS51736">
    <property type="entry name" value="RECOMBINASES_3"/>
    <property type="match status" value="1"/>
</dbReference>
<gene>
    <name evidence="2" type="ORF">GbCGDNIH9_8660</name>
</gene>
<reference evidence="3" key="1">
    <citation type="submission" date="2016-11" db="EMBL/GenBank/DDBJ databases">
        <title>Comparative genomic and phenotypic analysis of Granulibacter bethesdensis clinical isolates from patients with chronic granulomatous disease.</title>
        <authorList>
            <person name="Zarember K.A."/>
            <person name="Porcella S.F."/>
            <person name="Chu J."/>
            <person name="Ding L."/>
            <person name="Dahlstrom E."/>
            <person name="Barbian K."/>
            <person name="Martens C."/>
            <person name="Sykora L."/>
            <person name="Kramer S."/>
            <person name="Pettinato A.M."/>
            <person name="Hong H."/>
            <person name="Wald G."/>
            <person name="Berg L.J."/>
            <person name="Rogge L.S."/>
            <person name="Greenberg D.E."/>
            <person name="Falcone E.L."/>
            <person name="Neves J.F."/>
            <person name="Simoes M.J."/>
            <person name="Casal M."/>
            <person name="Rodriguez-Lopez F.C."/>
            <person name="Zelazny A."/>
            <person name="Gallin J.I."/>
            <person name="Holland S.M."/>
        </authorList>
    </citation>
    <scope>NUCLEOTIDE SEQUENCE [LARGE SCALE GENOMIC DNA]</scope>
    <source>
        <strain evidence="3">NIH9.1</strain>
    </source>
</reference>
<dbReference type="SMART" id="SM00857">
    <property type="entry name" value="Resolvase"/>
    <property type="match status" value="1"/>
</dbReference>
<dbReference type="SUPFAM" id="SSF53041">
    <property type="entry name" value="Resolvase-like"/>
    <property type="match status" value="1"/>
</dbReference>
<dbReference type="CDD" id="cd00338">
    <property type="entry name" value="Ser_Recombinase"/>
    <property type="match status" value="1"/>
</dbReference>
<dbReference type="AlphaFoldDB" id="A0AAC9K7U3"/>
<evidence type="ECO:0000313" key="2">
    <source>
        <dbReference type="EMBL" id="APH55111.1"/>
    </source>
</evidence>
<organism evidence="2 3">
    <name type="scientific">Granulibacter bethesdensis</name>
    <dbReference type="NCBI Taxonomy" id="364410"/>
    <lineage>
        <taxon>Bacteria</taxon>
        <taxon>Pseudomonadati</taxon>
        <taxon>Pseudomonadota</taxon>
        <taxon>Alphaproteobacteria</taxon>
        <taxon>Acetobacterales</taxon>
        <taxon>Acetobacteraceae</taxon>
        <taxon>Granulibacter</taxon>
    </lineage>
</organism>
<dbReference type="InterPro" id="IPR036162">
    <property type="entry name" value="Resolvase-like_N_sf"/>
</dbReference>
<evidence type="ECO:0000259" key="1">
    <source>
        <dbReference type="PROSITE" id="PS51736"/>
    </source>
</evidence>
<dbReference type="Gene3D" id="3.40.50.1390">
    <property type="entry name" value="Resolvase, N-terminal catalytic domain"/>
    <property type="match status" value="1"/>
</dbReference>
<evidence type="ECO:0000313" key="3">
    <source>
        <dbReference type="Proteomes" id="UP000182373"/>
    </source>
</evidence>
<proteinExistence type="predicted"/>
<dbReference type="RefSeq" id="WP_253736004.1">
    <property type="nucleotide sequence ID" value="NZ_CP018191.1"/>
</dbReference>
<feature type="domain" description="Resolvase/invertase-type recombinase catalytic" evidence="1">
    <location>
        <begin position="2"/>
        <end position="145"/>
    </location>
</feature>
<name>A0AAC9K7U3_9PROT</name>
<sequence>MKVAIYARYSFDSQRDASIADQFHMCRLHAEKQGWQIVEEYSDHAISGSSLLRPGIQALISDATRGRFDLILAEAMDRLSRDQKDIAGLFKRMSYSDVKMFTLSEGEVSHLHVGLKGTMNALFLKDLADKTRRGQRGRVEAGKSAKTIAFALNRDDIPAPSGG</sequence>
<protein>
    <submittedName>
        <fullName evidence="2">Site-specific recombinase</fullName>
    </submittedName>
</protein>
<dbReference type="InterPro" id="IPR050639">
    <property type="entry name" value="SSR_resolvase"/>
</dbReference>
<dbReference type="GO" id="GO:0003677">
    <property type="term" value="F:DNA binding"/>
    <property type="evidence" value="ECO:0007669"/>
    <property type="project" value="InterPro"/>
</dbReference>
<dbReference type="PANTHER" id="PTHR30461:SF23">
    <property type="entry name" value="DNA RECOMBINASE-RELATED"/>
    <property type="match status" value="1"/>
</dbReference>
<dbReference type="InterPro" id="IPR006119">
    <property type="entry name" value="Resolv_N"/>
</dbReference>
<accession>A0AAC9K7U3</accession>
<dbReference type="PANTHER" id="PTHR30461">
    <property type="entry name" value="DNA-INVERTASE FROM LAMBDOID PROPHAGE"/>
    <property type="match status" value="1"/>
</dbReference>